<evidence type="ECO:0000256" key="1">
    <source>
        <dbReference type="SAM" id="SignalP"/>
    </source>
</evidence>
<dbReference type="InterPro" id="IPR021314">
    <property type="entry name" value="DUF2911"/>
</dbReference>
<dbReference type="STRING" id="1197477.IA57_10270"/>
<organism evidence="2 3">
    <name type="scientific">Mangrovimonas yunxiaonensis</name>
    <dbReference type="NCBI Taxonomy" id="1197477"/>
    <lineage>
        <taxon>Bacteria</taxon>
        <taxon>Pseudomonadati</taxon>
        <taxon>Bacteroidota</taxon>
        <taxon>Flavobacteriia</taxon>
        <taxon>Flavobacteriales</taxon>
        <taxon>Flavobacteriaceae</taxon>
        <taxon>Mangrovimonas</taxon>
    </lineage>
</organism>
<comment type="caution">
    <text evidence="2">The sequence shown here is derived from an EMBL/GenBank/DDBJ whole genome shotgun (WGS) entry which is preliminary data.</text>
</comment>
<dbReference type="EMBL" id="JPFK01000007">
    <property type="protein sequence ID" value="KFB00825.1"/>
    <property type="molecule type" value="Genomic_DNA"/>
</dbReference>
<dbReference type="eggNOG" id="COG0790">
    <property type="taxonomic scope" value="Bacteria"/>
</dbReference>
<evidence type="ECO:0008006" key="4">
    <source>
        <dbReference type="Google" id="ProtNLM"/>
    </source>
</evidence>
<keyword evidence="1" id="KW-0732">Signal</keyword>
<evidence type="ECO:0000313" key="2">
    <source>
        <dbReference type="EMBL" id="KFB00825.1"/>
    </source>
</evidence>
<dbReference type="Proteomes" id="UP000028521">
    <property type="component" value="Unassembled WGS sequence"/>
</dbReference>
<dbReference type="OrthoDB" id="187854at2"/>
<dbReference type="InterPro" id="IPR011990">
    <property type="entry name" value="TPR-like_helical_dom_sf"/>
</dbReference>
<proteinExistence type="predicted"/>
<accession>A0A084TJD9</accession>
<feature type="signal peptide" evidence="1">
    <location>
        <begin position="1"/>
        <end position="19"/>
    </location>
</feature>
<protein>
    <recommendedName>
        <fullName evidence="4">Dihydrolipoamide dehydrogenase</fullName>
    </recommendedName>
</protein>
<sequence length="281" mass="30815">MKKLLLLVALVAFTINAKAQIETPQPSPASKLEQKVGLTDVTLEYSRPGVRGRTIFGDLVPYGKLWRAGANKNTTVTFSDDVTIAGKTVSAGSYAIFITPSKTSWDVFFYTDTNNWGTPQNWDESKVAAKATVETHEVPFSVETFTIDVNQITNNGAALEFIWEKTYTAVPFSVPTGEKVSAAIDRVMNGPGANDYYAAAVYYLEEGKDINQAKQWIDKALSLVETPRFWQYRKQALIYAEAGDKKGAIEAAKKSLEGAKKAGNADYVKMNTDSLKAWGGL</sequence>
<keyword evidence="3" id="KW-1185">Reference proteome</keyword>
<reference evidence="2 3" key="1">
    <citation type="journal article" date="2014" name="Genome Announc.">
        <title>Draft Genome Sequence of the Algicidal Bacterium Mangrovimonas yunxiaonensis Strain LY01.</title>
        <authorList>
            <person name="Li Y."/>
            <person name="Zhu H."/>
            <person name="Li C."/>
            <person name="Zhang H."/>
            <person name="Chen Z."/>
            <person name="Zheng W."/>
            <person name="Xu H."/>
            <person name="Zheng T."/>
        </authorList>
    </citation>
    <scope>NUCLEOTIDE SEQUENCE [LARGE SCALE GENOMIC DNA]</scope>
    <source>
        <strain evidence="2 3">LY01</strain>
    </source>
</reference>
<evidence type="ECO:0000313" key="3">
    <source>
        <dbReference type="Proteomes" id="UP000028521"/>
    </source>
</evidence>
<reference evidence="3" key="2">
    <citation type="submission" date="2014-07" db="EMBL/GenBank/DDBJ databases">
        <title>Genome sequence of Mangrovimonas yunxiaonensis.</title>
        <authorList>
            <person name="Li Y."/>
            <person name="Zheng T."/>
        </authorList>
    </citation>
    <scope>NUCLEOTIDE SEQUENCE [LARGE SCALE GENOMIC DNA]</scope>
    <source>
        <strain evidence="3">LY01</strain>
    </source>
</reference>
<name>A0A084TJD9_9FLAO</name>
<gene>
    <name evidence="2" type="ORF">IA57_10270</name>
</gene>
<dbReference type="AlphaFoldDB" id="A0A084TJD9"/>
<dbReference type="SUPFAM" id="SSF48452">
    <property type="entry name" value="TPR-like"/>
    <property type="match status" value="1"/>
</dbReference>
<dbReference type="RefSeq" id="WP_036122697.1">
    <property type="nucleotide sequence ID" value="NZ_BMET01000004.1"/>
</dbReference>
<dbReference type="Pfam" id="PF11138">
    <property type="entry name" value="DUF2911"/>
    <property type="match status" value="1"/>
</dbReference>
<feature type="chain" id="PRO_5001782792" description="Dihydrolipoamide dehydrogenase" evidence="1">
    <location>
        <begin position="20"/>
        <end position="281"/>
    </location>
</feature>